<evidence type="ECO:0000256" key="8">
    <source>
        <dbReference type="ARBA" id="ARBA00023196"/>
    </source>
</evidence>
<dbReference type="SUPFAM" id="SSF52943">
    <property type="entry name" value="ATP synthase (F1-ATPase), gamma subunit"/>
    <property type="match status" value="1"/>
</dbReference>
<evidence type="ECO:0000256" key="7">
    <source>
        <dbReference type="ARBA" id="ARBA00023136"/>
    </source>
</evidence>
<reference evidence="10 11" key="1">
    <citation type="journal article" date="2012" name="Mol. Biol. Evol.">
        <title>Genome reduction and co-evolution between the primary and secondary bacterial symbionts of psyllids.</title>
        <authorList>
            <person name="Sloan D.B."/>
            <person name="Moran N.A."/>
        </authorList>
    </citation>
    <scope>NUCLEOTIDE SEQUENCE [LARGE SCALE GENOMIC DNA]</scope>
    <source>
        <strain evidence="10 11">CE</strain>
    </source>
</reference>
<evidence type="ECO:0000256" key="1">
    <source>
        <dbReference type="ARBA" id="ARBA00003456"/>
    </source>
</evidence>
<dbReference type="InterPro" id="IPR000131">
    <property type="entry name" value="ATP_synth_F1_gsu"/>
</dbReference>
<evidence type="ECO:0000256" key="4">
    <source>
        <dbReference type="ARBA" id="ARBA00022448"/>
    </source>
</evidence>
<dbReference type="PANTHER" id="PTHR11693:SF22">
    <property type="entry name" value="ATP SYNTHASE SUBUNIT GAMMA, MITOCHONDRIAL"/>
    <property type="match status" value="1"/>
</dbReference>
<sequence>MINKEFKNKINIISNINKLTNTMSMIAMSKMNKINKYLIILNELYLESKDIFNLLKKKSISIIYCCIIITSNKGLCGNINNEILKKSLNFIKNNNCDIILIGKKSIDYFEKKNIFIKEKIIFKDNEKIKNIFFSNNIINNFKNYKNVYFFSSKYINNIIKIIQTKLFNNKKFIYYEIFNFNINNYKKKFYNNTLKKIFIEHTFCELKSRMITMKSAADNSKKLLKKMKIIKNKIRQFKVTQNMLEIINGFNL</sequence>
<dbReference type="PRINTS" id="PR00126">
    <property type="entry name" value="ATPASEGAMMA"/>
</dbReference>
<keyword evidence="4" id="KW-0813">Transport</keyword>
<dbReference type="PATRIC" id="fig|1202536.3.peg.8"/>
<dbReference type="InterPro" id="IPR035968">
    <property type="entry name" value="ATP_synth_F1_ATPase_gsu"/>
</dbReference>
<dbReference type="PANTHER" id="PTHR11693">
    <property type="entry name" value="ATP SYNTHASE GAMMA CHAIN"/>
    <property type="match status" value="1"/>
</dbReference>
<dbReference type="GO" id="GO:0046933">
    <property type="term" value="F:proton-transporting ATP synthase activity, rotational mechanism"/>
    <property type="evidence" value="ECO:0007669"/>
    <property type="project" value="InterPro"/>
</dbReference>
<dbReference type="HOGENOM" id="CLU_050669_0_1_6"/>
<comment type="similarity">
    <text evidence="3">Belongs to the ATPase gamma chain family.</text>
</comment>
<comment type="function">
    <text evidence="1">Produces ATP from ADP in the presence of a proton gradient across the membrane. The gamma chain is believed to be important in regulating ATPase activity and the flow of protons through the CF(0) complex.</text>
</comment>
<keyword evidence="8" id="KW-0139">CF(1)</keyword>
<evidence type="ECO:0000256" key="3">
    <source>
        <dbReference type="ARBA" id="ARBA00007681"/>
    </source>
</evidence>
<dbReference type="Gene3D" id="3.40.1380.10">
    <property type="match status" value="1"/>
</dbReference>
<keyword evidence="5" id="KW-0375">Hydrogen ion transport</keyword>
<evidence type="ECO:0000256" key="9">
    <source>
        <dbReference type="ARBA" id="ARBA00023310"/>
    </source>
</evidence>
<gene>
    <name evidence="10" type="primary">atpG</name>
    <name evidence="10" type="ORF">A33U_08</name>
</gene>
<keyword evidence="7" id="KW-0472">Membrane</keyword>
<keyword evidence="9" id="KW-0066">ATP synthesis</keyword>
<dbReference type="RefSeq" id="WP_014886784.1">
    <property type="nucleotide sequence ID" value="NC_018414.1"/>
</dbReference>
<organism evidence="10 11">
    <name type="scientific">Candidatus Carsonella ruddii CE isolate Thao2000</name>
    <dbReference type="NCBI Taxonomy" id="1202536"/>
    <lineage>
        <taxon>Bacteria</taxon>
        <taxon>Pseudomonadati</taxon>
        <taxon>Pseudomonadota</taxon>
        <taxon>Gammaproteobacteria</taxon>
        <taxon>Oceanospirillales</taxon>
        <taxon>Halomonadaceae</taxon>
        <taxon>Zymobacter group</taxon>
        <taxon>Candidatus Carsonella</taxon>
    </lineage>
</organism>
<dbReference type="KEGG" id="cru:A33U_08"/>
<protein>
    <submittedName>
        <fullName evidence="10">F0F1-type ATP synthase gamma subunit</fullName>
    </submittedName>
</protein>
<accession>J7GY48</accession>
<dbReference type="AlphaFoldDB" id="J7GY48"/>
<keyword evidence="6" id="KW-0406">Ion transport</keyword>
<dbReference type="EMBL" id="CP003541">
    <property type="protein sequence ID" value="AFP83483.1"/>
    <property type="molecule type" value="Genomic_DNA"/>
</dbReference>
<name>J7GY48_CARRU</name>
<dbReference type="STRING" id="1202536.A33U_08"/>
<evidence type="ECO:0000313" key="11">
    <source>
        <dbReference type="Proteomes" id="UP000003932"/>
    </source>
</evidence>
<evidence type="ECO:0000256" key="2">
    <source>
        <dbReference type="ARBA" id="ARBA00004170"/>
    </source>
</evidence>
<proteinExistence type="inferred from homology"/>
<evidence type="ECO:0000256" key="5">
    <source>
        <dbReference type="ARBA" id="ARBA00022781"/>
    </source>
</evidence>
<comment type="subcellular location">
    <subcellularLocation>
        <location evidence="2">Membrane</location>
        <topology evidence="2">Peripheral membrane protein</topology>
    </subcellularLocation>
</comment>
<dbReference type="Pfam" id="PF00231">
    <property type="entry name" value="ATP-synt"/>
    <property type="match status" value="1"/>
</dbReference>
<dbReference type="Proteomes" id="UP000003932">
    <property type="component" value="Chromosome"/>
</dbReference>
<evidence type="ECO:0000256" key="6">
    <source>
        <dbReference type="ARBA" id="ARBA00023065"/>
    </source>
</evidence>
<evidence type="ECO:0000313" key="10">
    <source>
        <dbReference type="EMBL" id="AFP83483.1"/>
    </source>
</evidence>
<dbReference type="OrthoDB" id="9812769at2"/>
<dbReference type="Gene3D" id="1.10.287.80">
    <property type="entry name" value="ATP synthase, gamma subunit, helix hairpin domain"/>
    <property type="match status" value="1"/>
</dbReference>
<dbReference type="GO" id="GO:0045259">
    <property type="term" value="C:proton-transporting ATP synthase complex"/>
    <property type="evidence" value="ECO:0007669"/>
    <property type="project" value="UniProtKB-KW"/>
</dbReference>